<gene>
    <name evidence="2" type="ORF">E4L96_22760</name>
</gene>
<dbReference type="AlphaFoldDB" id="A0A4Y9RNW3"/>
<evidence type="ECO:0000313" key="2">
    <source>
        <dbReference type="EMBL" id="TFW10740.1"/>
    </source>
</evidence>
<evidence type="ECO:0000313" key="3">
    <source>
        <dbReference type="Proteomes" id="UP000298438"/>
    </source>
</evidence>
<accession>A0A4Y9RNW3</accession>
<reference evidence="2 3" key="1">
    <citation type="submission" date="2019-03" db="EMBL/GenBank/DDBJ databases">
        <title>Draft Genome Sequence of Massilia arenosa sp. nov., a Novel Massilia Species Isolated from a Sandy-loam Maize Soil.</title>
        <authorList>
            <person name="Raths R."/>
            <person name="Peta V."/>
            <person name="Bucking H."/>
        </authorList>
    </citation>
    <scope>NUCLEOTIDE SEQUENCE [LARGE SCALE GENOMIC DNA]</scope>
    <source>
        <strain evidence="2 3">MC02</strain>
    </source>
</reference>
<protein>
    <recommendedName>
        <fullName evidence="1">TfuA-like core domain-containing protein</fullName>
    </recommendedName>
</protein>
<evidence type="ECO:0000259" key="1">
    <source>
        <dbReference type="Pfam" id="PF07812"/>
    </source>
</evidence>
<dbReference type="Pfam" id="PF07812">
    <property type="entry name" value="TfuA"/>
    <property type="match status" value="1"/>
</dbReference>
<organism evidence="2 3">
    <name type="scientific">Zemynaea arenosa</name>
    <dbReference type="NCBI Taxonomy" id="2561931"/>
    <lineage>
        <taxon>Bacteria</taxon>
        <taxon>Pseudomonadati</taxon>
        <taxon>Pseudomonadota</taxon>
        <taxon>Betaproteobacteria</taxon>
        <taxon>Burkholderiales</taxon>
        <taxon>Oxalobacteraceae</taxon>
        <taxon>Telluria group</taxon>
        <taxon>Zemynaea</taxon>
    </lineage>
</organism>
<comment type="caution">
    <text evidence="2">The sequence shown here is derived from an EMBL/GenBank/DDBJ whole genome shotgun (WGS) entry which is preliminary data.</text>
</comment>
<dbReference type="OrthoDB" id="118811at2"/>
<name>A0A4Y9RNW3_9BURK</name>
<keyword evidence="3" id="KW-1185">Reference proteome</keyword>
<dbReference type="RefSeq" id="WP_135209511.1">
    <property type="nucleotide sequence ID" value="NZ_SPVF01000272.1"/>
</dbReference>
<dbReference type="EMBL" id="SPVF01000272">
    <property type="protein sequence ID" value="TFW10740.1"/>
    <property type="molecule type" value="Genomic_DNA"/>
</dbReference>
<proteinExistence type="predicted"/>
<dbReference type="Proteomes" id="UP000298438">
    <property type="component" value="Unassembled WGS sequence"/>
</dbReference>
<dbReference type="InterPro" id="IPR012924">
    <property type="entry name" value="TfuA_core"/>
</dbReference>
<feature type="domain" description="TfuA-like core" evidence="1">
    <location>
        <begin position="54"/>
        <end position="173"/>
    </location>
</feature>
<sequence>MTDFIFLGPSLPRNEARALHAGETVEFLPPVAMGDLYTLVRTRAKAGDRIAIIDGLFEQVPAVWHKEVLFALQEGIEVYGASSMGALRAAELHRFGMRGIGKIFEAYRDGAVEDDDEVVVAHATPDQGYRALSSAMVSLRFGLSQLRDAGVIDAAQCAHLTQHAKAQHYSARSWAATFAEARAQGMSEQVLAALRQMAAHYDAKADDARTLLRILAGQEVAPATQDASPFMLEQTAFWVGLTRSQDARIQRDKRGALQAHDAEVLNHVRAGHAARDEVLAEAALLRLAEEHGAAWEPQDRDRLAALLRIARRNKLENQEAIRAWRRHQQLEDADEWRALLDLEARKDAMLQRLVPGLESHMVAALKSSSRYRDAVEEVTRMRDRFGDNRTKTLSLDDAGVDAAALQGWYEARFGAMYPDPETHARQLGFETLRDFIAEVLAAYLLERDGHALQEAALA</sequence>